<reference evidence="1" key="1">
    <citation type="journal article" date="2022" name="bioRxiv">
        <title>Population genetic analysis of Ophidiomyces ophidiicola, the causative agent of snake fungal disease, indicates recent introductions to the USA.</title>
        <authorList>
            <person name="Ladner J.T."/>
            <person name="Palmer J.M."/>
            <person name="Ettinger C.L."/>
            <person name="Stajich J.E."/>
            <person name="Farrell T.M."/>
            <person name="Glorioso B.M."/>
            <person name="Lawson B."/>
            <person name="Price S.J."/>
            <person name="Stengle A.G."/>
            <person name="Grear D.A."/>
            <person name="Lorch J.M."/>
        </authorList>
    </citation>
    <scope>NUCLEOTIDE SEQUENCE</scope>
    <source>
        <strain evidence="1">NWHC 24266-5</strain>
    </source>
</reference>
<sequence length="585" mass="62338">MSDKPAQTGVRSLLAKFESNISESPPSRGRSPIGADGSGTRPLSKVRASFIPVERNGSAGSPLGWLRKTDTGDSPVNTKPTGIHEFGGLIDRASPLTATVPAHTLPSKQAASTPDKDRPADSTTTVTDAPNEVLQGLGAILKGSPFEDSKPPTPVPMNGSPPRTLGSVVPEPKKVMVPETKKSPPPKENIPPKKPAVSQPKVASSRPANLMIAKDLNRTANDSTLRSPRTPAPQTPKLPMTPDSQLRSGHANSPAVARGLHMSSARVNSPKRSARSALSPAAQTRHAAPARENGSRPGSKNTSPDQHKSRPKSPTRPIRLPTSMTAPTTSSAAKTSNPSSRPSSRNDANATKPARKASSLRPDRGAAGPKPTGPAKAVHQQPSRASLAPQSSTAHDRPKSRTSNVNARAPDDSFLARMMRPTASSASKVHDKVETRSPPRAKKTSRPPRKSTEQDIVDLDHPPKAKSSEAEIPITQDTSVEETPKEEPHPIQEPEVEEKNVEPLPTQTPVLPIEEEKEEVLKAQEPENQTDTTEPQEPPMEVPQELKPAENQAIVDKPDEPAKPQELKPAAVEEAEVQEPKVVEA</sequence>
<accession>A0ACB8V4M1</accession>
<comment type="caution">
    <text evidence="1">The sequence shown here is derived from an EMBL/GenBank/DDBJ whole genome shotgun (WGS) entry which is preliminary data.</text>
</comment>
<evidence type="ECO:0000313" key="1">
    <source>
        <dbReference type="EMBL" id="KAI2392530.1"/>
    </source>
</evidence>
<dbReference type="EMBL" id="JALBCA010000006">
    <property type="protein sequence ID" value="KAI2392530.1"/>
    <property type="molecule type" value="Genomic_DNA"/>
</dbReference>
<gene>
    <name evidence="1" type="ORF">LOY88_000591</name>
</gene>
<organism evidence="1">
    <name type="scientific">Ophidiomyces ophidiicola</name>
    <dbReference type="NCBI Taxonomy" id="1387563"/>
    <lineage>
        <taxon>Eukaryota</taxon>
        <taxon>Fungi</taxon>
        <taxon>Dikarya</taxon>
        <taxon>Ascomycota</taxon>
        <taxon>Pezizomycotina</taxon>
        <taxon>Eurotiomycetes</taxon>
        <taxon>Eurotiomycetidae</taxon>
        <taxon>Onygenales</taxon>
        <taxon>Onygenaceae</taxon>
        <taxon>Ophidiomyces</taxon>
    </lineage>
</organism>
<protein>
    <submittedName>
        <fullName evidence="1">Uncharacterized protein</fullName>
    </submittedName>
</protein>
<proteinExistence type="predicted"/>
<name>A0ACB8V4M1_9EURO</name>